<sequence>MNKVYSTQVAFGNTFKTSTTNLLISARPYQPLPLLEGTLSVDTRWNNQPREHFESIPTQPPTLSSRARRVLSFNKLSNPRRRLGTAGKAATFCYRAATSLSLAPAPLRFPHASHWASAANQIVSYRTSALSIASHHRMVPIQPPLVLRI</sequence>
<accession>A0A1J7J0L0</accession>
<reference evidence="1 2" key="1">
    <citation type="submission" date="2016-10" db="EMBL/GenBank/DDBJ databases">
        <title>Draft genome sequence of Coniochaeta ligniaria NRRL30616, a lignocellulolytic fungus for bioabatement of inhibitors in plant biomass hydrolysates.</title>
        <authorList>
            <consortium name="DOE Joint Genome Institute"/>
            <person name="Jimenez D.J."/>
            <person name="Hector R.E."/>
            <person name="Riley R."/>
            <person name="Sun H."/>
            <person name="Grigoriev I.V."/>
            <person name="Van Elsas J.D."/>
            <person name="Nichols N.N."/>
        </authorList>
    </citation>
    <scope>NUCLEOTIDE SEQUENCE [LARGE SCALE GENOMIC DNA]</scope>
    <source>
        <strain evidence="1 2">NRRL 30616</strain>
    </source>
</reference>
<proteinExistence type="predicted"/>
<dbReference type="Proteomes" id="UP000182658">
    <property type="component" value="Unassembled WGS sequence"/>
</dbReference>
<evidence type="ECO:0000313" key="1">
    <source>
        <dbReference type="EMBL" id="OIW23400.1"/>
    </source>
</evidence>
<protein>
    <submittedName>
        <fullName evidence="1">Uncharacterized protein</fullName>
    </submittedName>
</protein>
<dbReference type="InParanoid" id="A0A1J7J0L0"/>
<name>A0A1J7J0L0_9PEZI</name>
<evidence type="ECO:0000313" key="2">
    <source>
        <dbReference type="Proteomes" id="UP000182658"/>
    </source>
</evidence>
<dbReference type="AlphaFoldDB" id="A0A1J7J0L0"/>
<gene>
    <name evidence="1" type="ORF">CONLIGDRAFT_126508</name>
</gene>
<organism evidence="1 2">
    <name type="scientific">Coniochaeta ligniaria NRRL 30616</name>
    <dbReference type="NCBI Taxonomy" id="1408157"/>
    <lineage>
        <taxon>Eukaryota</taxon>
        <taxon>Fungi</taxon>
        <taxon>Dikarya</taxon>
        <taxon>Ascomycota</taxon>
        <taxon>Pezizomycotina</taxon>
        <taxon>Sordariomycetes</taxon>
        <taxon>Sordariomycetidae</taxon>
        <taxon>Coniochaetales</taxon>
        <taxon>Coniochaetaceae</taxon>
        <taxon>Coniochaeta</taxon>
    </lineage>
</organism>
<keyword evidence="2" id="KW-1185">Reference proteome</keyword>
<dbReference type="EMBL" id="KV875106">
    <property type="protein sequence ID" value="OIW23400.1"/>
    <property type="molecule type" value="Genomic_DNA"/>
</dbReference>